<comment type="subcellular location">
    <subcellularLocation>
        <location evidence="1 6">Membrane</location>
        <topology evidence="1 6">Multi-pass membrane protein</topology>
    </subcellularLocation>
</comment>
<dbReference type="Proteomes" id="UP001163823">
    <property type="component" value="Chromosome 3"/>
</dbReference>
<evidence type="ECO:0000313" key="9">
    <source>
        <dbReference type="Proteomes" id="UP001163823"/>
    </source>
</evidence>
<protein>
    <recommendedName>
        <fullName evidence="6">WAT1-related protein</fullName>
    </recommendedName>
</protein>
<dbReference type="KEGG" id="qsa:O6P43_007398"/>
<feature type="transmembrane region" description="Helical" evidence="6">
    <location>
        <begin position="278"/>
        <end position="297"/>
    </location>
</feature>
<reference evidence="8" key="1">
    <citation type="journal article" date="2023" name="Science">
        <title>Elucidation of the pathway for biosynthesis of saponin adjuvants from the soapbark tree.</title>
        <authorList>
            <person name="Reed J."/>
            <person name="Orme A."/>
            <person name="El-Demerdash A."/>
            <person name="Owen C."/>
            <person name="Martin L.B.B."/>
            <person name="Misra R.C."/>
            <person name="Kikuchi S."/>
            <person name="Rejzek M."/>
            <person name="Martin A.C."/>
            <person name="Harkess A."/>
            <person name="Leebens-Mack J."/>
            <person name="Louveau T."/>
            <person name="Stephenson M.J."/>
            <person name="Osbourn A."/>
        </authorList>
    </citation>
    <scope>NUCLEOTIDE SEQUENCE</scope>
    <source>
        <strain evidence="8">S10</strain>
    </source>
</reference>
<keyword evidence="9" id="KW-1185">Reference proteome</keyword>
<evidence type="ECO:0000256" key="2">
    <source>
        <dbReference type="ARBA" id="ARBA00007635"/>
    </source>
</evidence>
<feature type="transmembrane region" description="Helical" evidence="6">
    <location>
        <begin position="254"/>
        <end position="271"/>
    </location>
</feature>
<feature type="transmembrane region" description="Helical" evidence="6">
    <location>
        <begin position="98"/>
        <end position="119"/>
    </location>
</feature>
<dbReference type="InterPro" id="IPR037185">
    <property type="entry name" value="EmrE-like"/>
</dbReference>
<evidence type="ECO:0000256" key="1">
    <source>
        <dbReference type="ARBA" id="ARBA00004141"/>
    </source>
</evidence>
<evidence type="ECO:0000256" key="6">
    <source>
        <dbReference type="RuleBase" id="RU363077"/>
    </source>
</evidence>
<dbReference type="GO" id="GO:0016020">
    <property type="term" value="C:membrane"/>
    <property type="evidence" value="ECO:0007669"/>
    <property type="project" value="UniProtKB-SubCell"/>
</dbReference>
<feature type="domain" description="EamA" evidence="7">
    <location>
        <begin position="184"/>
        <end position="321"/>
    </location>
</feature>
<evidence type="ECO:0000256" key="5">
    <source>
        <dbReference type="ARBA" id="ARBA00023136"/>
    </source>
</evidence>
<proteinExistence type="inferred from homology"/>
<dbReference type="SUPFAM" id="SSF103481">
    <property type="entry name" value="Multidrug resistance efflux transporter EmrE"/>
    <property type="match status" value="2"/>
</dbReference>
<gene>
    <name evidence="8" type="ORF">O6P43_007398</name>
</gene>
<dbReference type="Pfam" id="PF00892">
    <property type="entry name" value="EamA"/>
    <property type="match status" value="2"/>
</dbReference>
<keyword evidence="4 6" id="KW-1133">Transmembrane helix</keyword>
<evidence type="ECO:0000256" key="4">
    <source>
        <dbReference type="ARBA" id="ARBA00022989"/>
    </source>
</evidence>
<feature type="domain" description="EamA" evidence="7">
    <location>
        <begin position="10"/>
        <end position="149"/>
    </location>
</feature>
<dbReference type="PANTHER" id="PTHR31218">
    <property type="entry name" value="WAT1-RELATED PROTEIN"/>
    <property type="match status" value="1"/>
</dbReference>
<comment type="similarity">
    <text evidence="2 6">Belongs to the drug/metabolite transporter (DMT) superfamily. Plant drug/metabolite exporter (P-DME) (TC 2.A.7.4) family.</text>
</comment>
<feature type="transmembrane region" description="Helical" evidence="6">
    <location>
        <begin position="37"/>
        <end position="58"/>
    </location>
</feature>
<feature type="transmembrane region" description="Helical" evidence="6">
    <location>
        <begin position="303"/>
        <end position="322"/>
    </location>
</feature>
<dbReference type="GO" id="GO:0022857">
    <property type="term" value="F:transmembrane transporter activity"/>
    <property type="evidence" value="ECO:0007669"/>
    <property type="project" value="InterPro"/>
</dbReference>
<organism evidence="8 9">
    <name type="scientific">Quillaja saponaria</name>
    <name type="common">Soap bark tree</name>
    <dbReference type="NCBI Taxonomy" id="32244"/>
    <lineage>
        <taxon>Eukaryota</taxon>
        <taxon>Viridiplantae</taxon>
        <taxon>Streptophyta</taxon>
        <taxon>Embryophyta</taxon>
        <taxon>Tracheophyta</taxon>
        <taxon>Spermatophyta</taxon>
        <taxon>Magnoliopsida</taxon>
        <taxon>eudicotyledons</taxon>
        <taxon>Gunneridae</taxon>
        <taxon>Pentapetalae</taxon>
        <taxon>rosids</taxon>
        <taxon>fabids</taxon>
        <taxon>Fabales</taxon>
        <taxon>Quillajaceae</taxon>
        <taxon>Quillaja</taxon>
    </lineage>
</organism>
<keyword evidence="5 6" id="KW-0472">Membrane</keyword>
<feature type="transmembrane region" description="Helical" evidence="6">
    <location>
        <begin position="70"/>
        <end position="92"/>
    </location>
</feature>
<keyword evidence="3 6" id="KW-0812">Transmembrane</keyword>
<name>A0AAD7QAA8_QUISA</name>
<evidence type="ECO:0000313" key="8">
    <source>
        <dbReference type="EMBL" id="KAJ7977832.1"/>
    </source>
</evidence>
<dbReference type="EMBL" id="JARAOO010000003">
    <property type="protein sequence ID" value="KAJ7977832.1"/>
    <property type="molecule type" value="Genomic_DNA"/>
</dbReference>
<evidence type="ECO:0000256" key="3">
    <source>
        <dbReference type="ARBA" id="ARBA00022692"/>
    </source>
</evidence>
<accession>A0AAD7QAA8</accession>
<dbReference type="AlphaFoldDB" id="A0AAD7QAA8"/>
<feature type="transmembrane region" description="Helical" evidence="6">
    <location>
        <begin position="214"/>
        <end position="234"/>
    </location>
</feature>
<dbReference type="InterPro" id="IPR030184">
    <property type="entry name" value="WAT1-related"/>
</dbReference>
<feature type="transmembrane region" description="Helical" evidence="6">
    <location>
        <begin position="182"/>
        <end position="202"/>
    </location>
</feature>
<feature type="transmembrane region" description="Helical" evidence="6">
    <location>
        <begin position="7"/>
        <end position="25"/>
    </location>
</feature>
<dbReference type="InterPro" id="IPR000620">
    <property type="entry name" value="EamA_dom"/>
</dbReference>
<evidence type="ECO:0000259" key="7">
    <source>
        <dbReference type="Pfam" id="PF00892"/>
    </source>
</evidence>
<feature type="transmembrane region" description="Helical" evidence="6">
    <location>
        <begin position="131"/>
        <end position="151"/>
    </location>
</feature>
<sequence length="354" mass="39393">MGGDDLIPFLVMVFVQMGFAGMNITSKLAIQTGMDPIILVAYRQLFAFLSIAPFAFWMEWKEMPKMTMSIFFQIFLCSLTGATGNQLLYFVGLKYSTPTIGCALINLLPAFTFVLAVLFRQEFVRIKTRAGQAKVIGTIVGLGGAMLLSFYHGKTITGQSFIHWNYADRLEDSSSRDDKSNFLLGPFLLFLSSFSWAVWLIIQAKVSKKFPAPYTSSAYLCLLGGIECVAIALYFNHKLSAWSLRNPMRLSVSLYSGVVCSGMAFCIMSWTVQKKGPVYVSVFSPLLLIMVAISSWALLHEKLYVGTAVGSVLIVIGLYSVLCGKSKEMKLNDINMEETDEMKENDVKNDLELQ</sequence>
<comment type="caution">
    <text evidence="8">The sequence shown here is derived from an EMBL/GenBank/DDBJ whole genome shotgun (WGS) entry which is preliminary data.</text>
</comment>